<keyword evidence="2" id="KW-0238">DNA-binding</keyword>
<dbReference type="EMBL" id="DSTX01000001">
    <property type="protein sequence ID" value="HFK19763.1"/>
    <property type="molecule type" value="Genomic_DNA"/>
</dbReference>
<dbReference type="Pfam" id="PF04014">
    <property type="entry name" value="MazE_antitoxin"/>
    <property type="match status" value="1"/>
</dbReference>
<dbReference type="GO" id="GO:0003677">
    <property type="term" value="F:DNA binding"/>
    <property type="evidence" value="ECO:0007669"/>
    <property type="project" value="UniProtKB-KW"/>
</dbReference>
<organism evidence="2">
    <name type="scientific">Candidatus Methanomethylicus mesodigestus</name>
    <dbReference type="NCBI Taxonomy" id="1867258"/>
    <lineage>
        <taxon>Archaea</taxon>
        <taxon>Thermoproteota</taxon>
        <taxon>Methanosuratincolia</taxon>
        <taxon>Candidatus Methanomethylicales</taxon>
        <taxon>Candidatus Methanomethylicaceae</taxon>
        <taxon>Candidatus Methanomethylicus</taxon>
    </lineage>
</organism>
<sequence>MIWLYVRKFLLFTAGEKMVEASTTKVSSKGQIVIPANVRRAASLRKGEKVLAIAIDDTIVLKKIVDRSFEESLKSVWDRVRKMGLSEGDINAFIEEARA</sequence>
<evidence type="ECO:0000313" key="2">
    <source>
        <dbReference type="EMBL" id="HFK19763.1"/>
    </source>
</evidence>
<dbReference type="SMART" id="SM00966">
    <property type="entry name" value="SpoVT_AbrB"/>
    <property type="match status" value="1"/>
</dbReference>
<reference evidence="2" key="1">
    <citation type="journal article" date="2020" name="mSystems">
        <title>Genome- and Community-Level Interaction Insights into Carbon Utilization and Element Cycling Functions of Hydrothermarchaeota in Hydrothermal Sediment.</title>
        <authorList>
            <person name="Zhou Z."/>
            <person name="Liu Y."/>
            <person name="Xu W."/>
            <person name="Pan J."/>
            <person name="Luo Z.H."/>
            <person name="Li M."/>
        </authorList>
    </citation>
    <scope>NUCLEOTIDE SEQUENCE [LARGE SCALE GENOMIC DNA]</scope>
    <source>
        <strain evidence="2">SpSt-468</strain>
    </source>
</reference>
<comment type="caution">
    <text evidence="2">The sequence shown here is derived from an EMBL/GenBank/DDBJ whole genome shotgun (WGS) entry which is preliminary data.</text>
</comment>
<evidence type="ECO:0000259" key="1">
    <source>
        <dbReference type="PROSITE" id="PS51740"/>
    </source>
</evidence>
<gene>
    <name evidence="2" type="ORF">ENS19_00585</name>
</gene>
<dbReference type="NCBIfam" id="TIGR01439">
    <property type="entry name" value="lp_hng_hel_AbrB"/>
    <property type="match status" value="1"/>
</dbReference>
<dbReference type="AlphaFoldDB" id="A0A7C3EVI0"/>
<feature type="domain" description="SpoVT-AbrB" evidence="1">
    <location>
        <begin position="21"/>
        <end position="66"/>
    </location>
</feature>
<dbReference type="InterPro" id="IPR007159">
    <property type="entry name" value="SpoVT-AbrB_dom"/>
</dbReference>
<dbReference type="Gene3D" id="2.10.260.10">
    <property type="match status" value="1"/>
</dbReference>
<dbReference type="InterPro" id="IPR037914">
    <property type="entry name" value="SpoVT-AbrB_sf"/>
</dbReference>
<dbReference type="SUPFAM" id="SSF89447">
    <property type="entry name" value="AbrB/MazE/MraZ-like"/>
    <property type="match status" value="1"/>
</dbReference>
<protein>
    <submittedName>
        <fullName evidence="2">AbrB/MazE/SpoVT family DNA-binding domain-containing protein</fullName>
    </submittedName>
</protein>
<accession>A0A7C3EVI0</accession>
<name>A0A7C3EVI0_9CREN</name>
<proteinExistence type="predicted"/>
<dbReference type="PROSITE" id="PS51740">
    <property type="entry name" value="SPOVT_ABRB"/>
    <property type="match status" value="1"/>
</dbReference>